<dbReference type="EMBL" id="QXIR01000002">
    <property type="protein sequence ID" value="RIW38290.1"/>
    <property type="molecule type" value="Genomic_DNA"/>
</dbReference>
<evidence type="ECO:0000256" key="3">
    <source>
        <dbReference type="ARBA" id="ARBA00022679"/>
    </source>
</evidence>
<dbReference type="HAMAP" id="MF_01683">
    <property type="entry name" value="Salvage_MtnK"/>
    <property type="match status" value="1"/>
</dbReference>
<evidence type="ECO:0000256" key="6">
    <source>
        <dbReference type="ARBA" id="ARBA00022840"/>
    </source>
</evidence>
<comment type="similarity">
    <text evidence="1 7">Belongs to the methylthioribose kinase family.</text>
</comment>
<dbReference type="NCBIfam" id="TIGR01767">
    <property type="entry name" value="MTRK"/>
    <property type="match status" value="1"/>
</dbReference>
<dbReference type="InterPro" id="IPR011009">
    <property type="entry name" value="Kinase-like_dom_sf"/>
</dbReference>
<comment type="caution">
    <text evidence="9">The sequence shown here is derived from an EMBL/GenBank/DDBJ whole genome shotgun (WGS) entry which is preliminary data.</text>
</comment>
<accession>A0A3A1R5H9</accession>
<organism evidence="9 10">
    <name type="scientific">Bacillus salacetis</name>
    <dbReference type="NCBI Taxonomy" id="2315464"/>
    <lineage>
        <taxon>Bacteria</taxon>
        <taxon>Bacillati</taxon>
        <taxon>Bacillota</taxon>
        <taxon>Bacilli</taxon>
        <taxon>Bacillales</taxon>
        <taxon>Bacillaceae</taxon>
        <taxon>Bacillus</taxon>
    </lineage>
</organism>
<dbReference type="Gene3D" id="3.30.200.20">
    <property type="entry name" value="Phosphorylase Kinase, domain 1"/>
    <property type="match status" value="1"/>
</dbReference>
<dbReference type="SUPFAM" id="SSF56112">
    <property type="entry name" value="Protein kinase-like (PK-like)"/>
    <property type="match status" value="1"/>
</dbReference>
<dbReference type="OrthoDB" id="9777791at2"/>
<reference evidence="9 10" key="1">
    <citation type="submission" date="2018-09" db="EMBL/GenBank/DDBJ databases">
        <title>Bacillus saliacetes sp. nov., isolated from Thai shrimp paste (Ka-pi).</title>
        <authorList>
            <person name="Daroonpunt R."/>
            <person name="Tanasupawat S."/>
            <person name="Yiamsombut S."/>
        </authorList>
    </citation>
    <scope>NUCLEOTIDE SEQUENCE [LARGE SCALE GENOMIC DNA]</scope>
    <source>
        <strain evidence="9 10">SKP7-4</strain>
    </source>
</reference>
<dbReference type="Pfam" id="PF01636">
    <property type="entry name" value="APH"/>
    <property type="match status" value="1"/>
</dbReference>
<dbReference type="EC" id="2.7.1.100" evidence="7"/>
<evidence type="ECO:0000259" key="8">
    <source>
        <dbReference type="Pfam" id="PF01636"/>
    </source>
</evidence>
<gene>
    <name evidence="7" type="primary">mtnK</name>
    <name evidence="9" type="ORF">D3H55_01735</name>
</gene>
<evidence type="ECO:0000256" key="2">
    <source>
        <dbReference type="ARBA" id="ARBA00011738"/>
    </source>
</evidence>
<feature type="binding site" evidence="7">
    <location>
        <position position="44"/>
    </location>
    <ligand>
        <name>ATP</name>
        <dbReference type="ChEBI" id="CHEBI:30616"/>
    </ligand>
</feature>
<keyword evidence="7" id="KW-0486">Methionine biosynthesis</keyword>
<evidence type="ECO:0000313" key="10">
    <source>
        <dbReference type="Proteomes" id="UP000265801"/>
    </source>
</evidence>
<keyword evidence="10" id="KW-1185">Reference proteome</keyword>
<dbReference type="InterPro" id="IPR009212">
    <property type="entry name" value="Methylthioribose_kinase"/>
</dbReference>
<comment type="pathway">
    <text evidence="7">Amino-acid biosynthesis; L-methionine biosynthesis via salvage pathway; S-methyl-5-thio-alpha-D-ribose 1-phosphate from S-methyl-5'-thioadenosine (hydrolase route): step 2/2.</text>
</comment>
<comment type="subunit">
    <text evidence="2 7">Homodimer.</text>
</comment>
<dbReference type="GO" id="GO:0019509">
    <property type="term" value="P:L-methionine salvage from methylthioadenosine"/>
    <property type="evidence" value="ECO:0007669"/>
    <property type="project" value="UniProtKB-UniRule"/>
</dbReference>
<dbReference type="Gene3D" id="3.90.1200.10">
    <property type="match status" value="1"/>
</dbReference>
<evidence type="ECO:0000313" key="9">
    <source>
        <dbReference type="EMBL" id="RIW38290.1"/>
    </source>
</evidence>
<evidence type="ECO:0000256" key="1">
    <source>
        <dbReference type="ARBA" id="ARBA00010165"/>
    </source>
</evidence>
<evidence type="ECO:0000256" key="7">
    <source>
        <dbReference type="HAMAP-Rule" id="MF_01683"/>
    </source>
</evidence>
<dbReference type="AlphaFoldDB" id="A0A3A1R5H9"/>
<dbReference type="RefSeq" id="WP_119545188.1">
    <property type="nucleotide sequence ID" value="NZ_QXIR01000002.1"/>
</dbReference>
<dbReference type="PANTHER" id="PTHR34273">
    <property type="entry name" value="METHYLTHIORIBOSE KINASE"/>
    <property type="match status" value="1"/>
</dbReference>
<dbReference type="InterPro" id="IPR002575">
    <property type="entry name" value="Aminoglycoside_PTrfase"/>
</dbReference>
<keyword evidence="6 7" id="KW-0067">ATP-binding</keyword>
<comment type="function">
    <text evidence="7">Catalyzes the phosphorylation of methylthioribose into methylthioribose-1-phosphate.</text>
</comment>
<keyword evidence="7" id="KW-0028">Amino-acid biosynthesis</keyword>
<feature type="binding site" evidence="7">
    <location>
        <position position="340"/>
    </location>
    <ligand>
        <name>substrate</name>
    </ligand>
</feature>
<feature type="binding site" evidence="7">
    <location>
        <begin position="115"/>
        <end position="117"/>
    </location>
    <ligand>
        <name>ATP</name>
        <dbReference type="ChEBI" id="CHEBI:30616"/>
    </ligand>
</feature>
<keyword evidence="3 7" id="KW-0808">Transferase</keyword>
<dbReference type="PANTHER" id="PTHR34273:SF2">
    <property type="entry name" value="METHYLTHIORIBOSE KINASE"/>
    <property type="match status" value="1"/>
</dbReference>
<dbReference type="PIRSF" id="PIRSF031134">
    <property type="entry name" value="MTRK"/>
    <property type="match status" value="1"/>
</dbReference>
<dbReference type="Proteomes" id="UP000265801">
    <property type="component" value="Unassembled WGS sequence"/>
</dbReference>
<evidence type="ECO:0000256" key="4">
    <source>
        <dbReference type="ARBA" id="ARBA00022741"/>
    </source>
</evidence>
<protein>
    <recommendedName>
        <fullName evidence="7">Methylthioribose kinase</fullName>
        <shortName evidence="7">MTR kinase</shortName>
        <ecNumber evidence="7">2.7.1.100</ecNumber>
    </recommendedName>
</protein>
<sequence length="390" mass="44377">MALVKPDGYYPLTESSALELAKTLGFFDEYEELFCSEIGDGNLNYVFRIGTKLYEKSIIIKQALPYAKVVGESMPLTLKRAEIESSALTKFREFTPDSVPKIFYTDTELAVTVMEDLSDYKILRKALIDGQEFPLLPVHIGTYLARTLFFTSDFGLNGRDKKELVGRFINPELCKITEDLVFTDPFYDHDSNDFEEELREKVEALWDDNIVRLEAGKLKRKFLTQADSLLHGDLHTGSIFVKQDDTKIIDPEFAFYGPIGFDVGQFIANILLNSLSRPKEDHPGRLKIISDTWNVFSSEFTNLWLEHNQETYSTTAGYLDHILGEIFEDTIGFAGCEIIRRTIGLSHVADLDGISDKNRRVKAKTDAIDLGRRLILQRKIIKNPGQLALY</sequence>
<name>A0A3A1R5H9_9BACI</name>
<dbReference type="GO" id="GO:0005524">
    <property type="term" value="F:ATP binding"/>
    <property type="evidence" value="ECO:0007669"/>
    <property type="project" value="UniProtKB-UniRule"/>
</dbReference>
<proteinExistence type="inferred from homology"/>
<feature type="domain" description="Aminoglycoside phosphotransferase" evidence="8">
    <location>
        <begin position="195"/>
        <end position="267"/>
    </location>
</feature>
<evidence type="ECO:0000256" key="5">
    <source>
        <dbReference type="ARBA" id="ARBA00022777"/>
    </source>
</evidence>
<keyword evidence="4 7" id="KW-0547">Nucleotide-binding</keyword>
<feature type="binding site" evidence="7">
    <location>
        <position position="233"/>
    </location>
    <ligand>
        <name>substrate</name>
    </ligand>
</feature>
<comment type="catalytic activity">
    <reaction evidence="7">
        <text>5-(methylsulfanyl)-D-ribose + ATP = 5-(methylsulfanyl)-alpha-D-ribose 1-phosphate + ADP + H(+)</text>
        <dbReference type="Rhea" id="RHEA:22312"/>
        <dbReference type="ChEBI" id="CHEBI:15378"/>
        <dbReference type="ChEBI" id="CHEBI:30616"/>
        <dbReference type="ChEBI" id="CHEBI:58533"/>
        <dbReference type="ChEBI" id="CHEBI:78440"/>
        <dbReference type="ChEBI" id="CHEBI:456216"/>
        <dbReference type="EC" id="2.7.1.100"/>
    </reaction>
</comment>
<feature type="binding site" evidence="7">
    <location>
        <begin position="250"/>
        <end position="252"/>
    </location>
    <ligand>
        <name>ATP</name>
        <dbReference type="ChEBI" id="CHEBI:30616"/>
    </ligand>
</feature>
<dbReference type="GO" id="GO:0046522">
    <property type="term" value="F:S-methyl-5-thioribose kinase activity"/>
    <property type="evidence" value="ECO:0007669"/>
    <property type="project" value="UniProtKB-UniRule"/>
</dbReference>
<feature type="binding site" evidence="7">
    <location>
        <position position="61"/>
    </location>
    <ligand>
        <name>ATP</name>
        <dbReference type="ChEBI" id="CHEBI:30616"/>
    </ligand>
</feature>
<dbReference type="UniPathway" id="UPA00904">
    <property type="reaction ID" value="UER00872"/>
</dbReference>
<keyword evidence="5 7" id="KW-0418">Kinase</keyword>